<dbReference type="EMBL" id="CP014228">
    <property type="protein sequence ID" value="AMD87156.1"/>
    <property type="molecule type" value="Genomic_DNA"/>
</dbReference>
<sequence>MSTMTLTQSAAPTQVAVRRPATVRRESNLRAAIMPAVSGLLLVLAVLVSVGVLSAAVAVVLAGDSALATTVVGVAGIVLVGVGCLVAIRSRSY</sequence>
<protein>
    <submittedName>
        <fullName evidence="2">Uncharacterized protein</fullName>
    </submittedName>
</protein>
<evidence type="ECO:0000256" key="1">
    <source>
        <dbReference type="SAM" id="Phobius"/>
    </source>
</evidence>
<keyword evidence="1" id="KW-1133">Transmembrane helix</keyword>
<reference evidence="3" key="1">
    <citation type="submission" date="2016-02" db="EMBL/GenBank/DDBJ databases">
        <authorList>
            <person name="Holder M.E."/>
            <person name="Ajami N.J."/>
            <person name="Petrosino J.F."/>
        </authorList>
    </citation>
    <scope>NUCLEOTIDE SEQUENCE [LARGE SCALE GENOMIC DNA]</scope>
    <source>
        <strain evidence="3">CCUG 36733</strain>
    </source>
</reference>
<evidence type="ECO:0000313" key="2">
    <source>
        <dbReference type="EMBL" id="AMD87156.1"/>
    </source>
</evidence>
<dbReference type="RefSeq" id="WP_067941536.1">
    <property type="nucleotide sequence ID" value="NZ_CP014228.1"/>
</dbReference>
<keyword evidence="1" id="KW-0812">Transmembrane</keyword>
<feature type="transmembrane region" description="Helical" evidence="1">
    <location>
        <begin position="67"/>
        <end position="88"/>
    </location>
</feature>
<proteinExistence type="predicted"/>
<evidence type="ECO:0000313" key="3">
    <source>
        <dbReference type="Proteomes" id="UP000065220"/>
    </source>
</evidence>
<keyword evidence="3" id="KW-1185">Reference proteome</keyword>
<feature type="transmembrane region" description="Helical" evidence="1">
    <location>
        <begin position="33"/>
        <end position="61"/>
    </location>
</feature>
<name>A0A120KLD7_ACTRD</name>
<dbReference type="STRING" id="111015.AXF14_05585"/>
<dbReference type="AlphaFoldDB" id="A0A120KLD7"/>
<accession>A0A120KLD7</accession>
<dbReference type="KEGG" id="ard:AXF14_05585"/>
<keyword evidence="1" id="KW-0472">Membrane</keyword>
<dbReference type="Proteomes" id="UP000065220">
    <property type="component" value="Chromosome"/>
</dbReference>
<gene>
    <name evidence="2" type="ORF">AXF14_05585</name>
</gene>
<organism evidence="2 3">
    <name type="scientific">Actinomyces radicidentis</name>
    <dbReference type="NCBI Taxonomy" id="111015"/>
    <lineage>
        <taxon>Bacteria</taxon>
        <taxon>Bacillati</taxon>
        <taxon>Actinomycetota</taxon>
        <taxon>Actinomycetes</taxon>
        <taxon>Actinomycetales</taxon>
        <taxon>Actinomycetaceae</taxon>
        <taxon>Actinomyces</taxon>
    </lineage>
</organism>